<dbReference type="InterPro" id="IPR013784">
    <property type="entry name" value="Carb-bd-like_fold"/>
</dbReference>
<gene>
    <name evidence="7" type="ORF">ACFFSY_10930</name>
</gene>
<name>A0ABV5KPX5_9BACL</name>
<evidence type="ECO:0000256" key="1">
    <source>
        <dbReference type="ARBA" id="ARBA00008061"/>
    </source>
</evidence>
<accession>A0ABV5KPX5</accession>
<sequence>MKRNLWARGLRIALMLSVLSGWMGLIPAAANSEAETTLTVHYKQKEGDATEWSLWVWGEGQNGERYAFTGEDEFGKVAVIKLPGEYRKVGVIVSTEDWKKDGGDRFVDIAGGSGELRIIGEGYVEDSAGRDVPYLWMIVAIVLIPAILHAMEYARSRKSEGAAGGSATAG</sequence>
<keyword evidence="3" id="KW-0378">Hydrolase</keyword>
<evidence type="ECO:0000313" key="8">
    <source>
        <dbReference type="Proteomes" id="UP001589747"/>
    </source>
</evidence>
<keyword evidence="5" id="KW-1133">Transmembrane helix</keyword>
<evidence type="ECO:0000256" key="3">
    <source>
        <dbReference type="ARBA" id="ARBA00022801"/>
    </source>
</evidence>
<reference evidence="7 8" key="1">
    <citation type="submission" date="2024-09" db="EMBL/GenBank/DDBJ databases">
        <authorList>
            <person name="Sun Q."/>
            <person name="Mori K."/>
        </authorList>
    </citation>
    <scope>NUCLEOTIDE SEQUENCE [LARGE SCALE GENOMIC DNA]</scope>
    <source>
        <strain evidence="7 8">TISTR 2452</strain>
    </source>
</reference>
<dbReference type="EMBL" id="JBHMDO010000018">
    <property type="protein sequence ID" value="MFB9326428.1"/>
    <property type="molecule type" value="Genomic_DNA"/>
</dbReference>
<dbReference type="RefSeq" id="WP_377493727.1">
    <property type="nucleotide sequence ID" value="NZ_JBHMDO010000018.1"/>
</dbReference>
<evidence type="ECO:0000256" key="4">
    <source>
        <dbReference type="ARBA" id="ARBA00023295"/>
    </source>
</evidence>
<dbReference type="Pfam" id="PF03714">
    <property type="entry name" value="PUD"/>
    <property type="match status" value="1"/>
</dbReference>
<dbReference type="Gene3D" id="2.60.40.1110">
    <property type="match status" value="1"/>
</dbReference>
<evidence type="ECO:0000256" key="2">
    <source>
        <dbReference type="ARBA" id="ARBA00022729"/>
    </source>
</evidence>
<dbReference type="Proteomes" id="UP001589747">
    <property type="component" value="Unassembled WGS sequence"/>
</dbReference>
<protein>
    <submittedName>
        <fullName evidence="7">Pullulanase-associated domain-containing protein</fullName>
    </submittedName>
</protein>
<keyword evidence="2" id="KW-0732">Signal</keyword>
<feature type="transmembrane region" description="Helical" evidence="5">
    <location>
        <begin position="12"/>
        <end position="30"/>
    </location>
</feature>
<evidence type="ECO:0000313" key="7">
    <source>
        <dbReference type="EMBL" id="MFB9326428.1"/>
    </source>
</evidence>
<keyword evidence="4" id="KW-0326">Glycosidase</keyword>
<keyword evidence="5" id="KW-0472">Membrane</keyword>
<feature type="transmembrane region" description="Helical" evidence="5">
    <location>
        <begin position="134"/>
        <end position="151"/>
    </location>
</feature>
<comment type="similarity">
    <text evidence="1">Belongs to the glycosyl hydrolase 13 family.</text>
</comment>
<evidence type="ECO:0000259" key="6">
    <source>
        <dbReference type="Pfam" id="PF03714"/>
    </source>
</evidence>
<organism evidence="7 8">
    <name type="scientific">Paenibacillus aurantiacus</name>
    <dbReference type="NCBI Taxonomy" id="1936118"/>
    <lineage>
        <taxon>Bacteria</taxon>
        <taxon>Bacillati</taxon>
        <taxon>Bacillota</taxon>
        <taxon>Bacilli</taxon>
        <taxon>Bacillales</taxon>
        <taxon>Paenibacillaceae</taxon>
        <taxon>Paenibacillus</taxon>
    </lineage>
</organism>
<dbReference type="SUPFAM" id="SSF49452">
    <property type="entry name" value="Starch-binding domain-like"/>
    <property type="match status" value="1"/>
</dbReference>
<keyword evidence="5" id="KW-0812">Transmembrane</keyword>
<proteinExistence type="inferred from homology"/>
<dbReference type="CDD" id="cd10315">
    <property type="entry name" value="CBM41_pullulanase"/>
    <property type="match status" value="1"/>
</dbReference>
<feature type="domain" description="Pullulanase carbohydrate-binding module 41" evidence="6">
    <location>
        <begin position="37"/>
        <end position="115"/>
    </location>
</feature>
<comment type="caution">
    <text evidence="7">The sequence shown here is derived from an EMBL/GenBank/DDBJ whole genome shotgun (WGS) entry which is preliminary data.</text>
</comment>
<keyword evidence="8" id="KW-1185">Reference proteome</keyword>
<evidence type="ECO:0000256" key="5">
    <source>
        <dbReference type="SAM" id="Phobius"/>
    </source>
</evidence>
<dbReference type="InterPro" id="IPR005323">
    <property type="entry name" value="CBM41_pullulanase"/>
</dbReference>